<dbReference type="InterPro" id="IPR037523">
    <property type="entry name" value="VOC_core"/>
</dbReference>
<dbReference type="AlphaFoldDB" id="A0A250VJQ0"/>
<dbReference type="InterPro" id="IPR029068">
    <property type="entry name" value="Glyas_Bleomycin-R_OHBP_Dase"/>
</dbReference>
<dbReference type="Proteomes" id="UP000217446">
    <property type="component" value="Unassembled WGS sequence"/>
</dbReference>
<reference evidence="3" key="1">
    <citation type="submission" date="2017-05" db="EMBL/GenBank/DDBJ databases">
        <title>Streptomyces olivochromogenes NBRC 3561 whole genome shotgun sequence.</title>
        <authorList>
            <person name="Dohra H."/>
            <person name="Kodani S."/>
        </authorList>
    </citation>
    <scope>NUCLEOTIDE SEQUENCE [LARGE SCALE GENOMIC DNA]</scope>
    <source>
        <strain evidence="3">NBRC 3561</strain>
    </source>
</reference>
<protein>
    <submittedName>
        <fullName evidence="2">Hydrolase</fullName>
    </submittedName>
</protein>
<dbReference type="PANTHER" id="PTHR33993">
    <property type="entry name" value="GLYOXALASE-RELATED"/>
    <property type="match status" value="1"/>
</dbReference>
<evidence type="ECO:0000313" key="3">
    <source>
        <dbReference type="Proteomes" id="UP000217446"/>
    </source>
</evidence>
<gene>
    <name evidence="2" type="ORF">SO3561_05968</name>
</gene>
<accession>A0A250VJQ0</accession>
<comment type="caution">
    <text evidence="2">The sequence shown here is derived from an EMBL/GenBank/DDBJ whole genome shotgun (WGS) entry which is preliminary data.</text>
</comment>
<dbReference type="Gene3D" id="3.10.180.10">
    <property type="entry name" value="2,3-Dihydroxybiphenyl 1,2-Dioxygenase, domain 1"/>
    <property type="match status" value="2"/>
</dbReference>
<dbReference type="InterPro" id="IPR004360">
    <property type="entry name" value="Glyas_Fos-R_dOase_dom"/>
</dbReference>
<keyword evidence="3" id="KW-1185">Reference proteome</keyword>
<evidence type="ECO:0000259" key="1">
    <source>
        <dbReference type="PROSITE" id="PS51819"/>
    </source>
</evidence>
<sequence length="280" mass="30443">MKPERIVTKREEWNAMAVQPEGTPCWADAMFSDVEGAKSFYGEVLGWTFGESSSEYGNYTQAYANGKAVAAVVPPMPGQEGQSAWCLYLASPDAAATAQKIRGDGGEVLMEPMQVGDFGTMAIARDPSGVVFGVWQPGRHEGFEARGVPGAYCWAEVFTREPEKSDAFFSAVFGYRMKQLDDDAVDFRLYDLGEDPVLGRMRMTDDFPPEVPSYFNVYFTVEDCDAAVAKATERGAILRFGPMSSPFGRFAALSDPQGAAFSVIDVKTTEGAMPKATDVS</sequence>
<dbReference type="GO" id="GO:0016787">
    <property type="term" value="F:hydrolase activity"/>
    <property type="evidence" value="ECO:0007669"/>
    <property type="project" value="UniProtKB-KW"/>
</dbReference>
<dbReference type="STRING" id="1963.AQJ27_34710"/>
<feature type="domain" description="VOC" evidence="1">
    <location>
        <begin position="23"/>
        <end position="137"/>
    </location>
</feature>
<dbReference type="PANTHER" id="PTHR33993:SF10">
    <property type="entry name" value="CONSERVED PROTEIN"/>
    <property type="match status" value="1"/>
</dbReference>
<dbReference type="InterPro" id="IPR052164">
    <property type="entry name" value="Anthracycline_SecMetBiosynth"/>
</dbReference>
<name>A0A250VJQ0_STROL</name>
<organism evidence="2 3">
    <name type="scientific">Streptomyces olivochromogenes</name>
    <dbReference type="NCBI Taxonomy" id="1963"/>
    <lineage>
        <taxon>Bacteria</taxon>
        <taxon>Bacillati</taxon>
        <taxon>Actinomycetota</taxon>
        <taxon>Actinomycetes</taxon>
        <taxon>Kitasatosporales</taxon>
        <taxon>Streptomycetaceae</taxon>
        <taxon>Streptomyces</taxon>
    </lineage>
</organism>
<dbReference type="Pfam" id="PF00903">
    <property type="entry name" value="Glyoxalase"/>
    <property type="match status" value="1"/>
</dbReference>
<dbReference type="InterPro" id="IPR041581">
    <property type="entry name" value="Glyoxalase_6"/>
</dbReference>
<evidence type="ECO:0000313" key="2">
    <source>
        <dbReference type="EMBL" id="GAX54417.1"/>
    </source>
</evidence>
<keyword evidence="2" id="KW-0378">Hydrolase</keyword>
<dbReference type="CDD" id="cd07247">
    <property type="entry name" value="SgaA_N_like"/>
    <property type="match status" value="2"/>
</dbReference>
<dbReference type="EMBL" id="BDQI01000014">
    <property type="protein sequence ID" value="GAX54417.1"/>
    <property type="molecule type" value="Genomic_DNA"/>
</dbReference>
<dbReference type="PROSITE" id="PS51819">
    <property type="entry name" value="VOC"/>
    <property type="match status" value="2"/>
</dbReference>
<proteinExistence type="predicted"/>
<dbReference type="SUPFAM" id="SSF54593">
    <property type="entry name" value="Glyoxalase/Bleomycin resistance protein/Dihydroxybiphenyl dioxygenase"/>
    <property type="match status" value="2"/>
</dbReference>
<feature type="domain" description="VOC" evidence="1">
    <location>
        <begin position="151"/>
        <end position="266"/>
    </location>
</feature>
<dbReference type="Pfam" id="PF18029">
    <property type="entry name" value="Glyoxalase_6"/>
    <property type="match status" value="1"/>
</dbReference>